<organism evidence="1 2">
    <name type="scientific">Phaeobacter piscinae</name>
    <dbReference type="NCBI Taxonomy" id="1580596"/>
    <lineage>
        <taxon>Bacteria</taxon>
        <taxon>Pseudomonadati</taxon>
        <taxon>Pseudomonadota</taxon>
        <taxon>Alphaproteobacteria</taxon>
        <taxon>Rhodobacterales</taxon>
        <taxon>Roseobacteraceae</taxon>
        <taxon>Phaeobacter</taxon>
    </lineage>
</organism>
<proteinExistence type="predicted"/>
<evidence type="ECO:0000313" key="2">
    <source>
        <dbReference type="Proteomes" id="UP000218891"/>
    </source>
</evidence>
<keyword evidence="1" id="KW-0614">Plasmid</keyword>
<accession>A0ABN5DJZ5</accession>
<gene>
    <name evidence="1" type="ORF">PhaeoP36_03698</name>
</gene>
<reference evidence="1 2" key="2">
    <citation type="journal article" date="2017" name="Genome Biol. Evol.">
        <title>Trajectories and Drivers of Genome Evolution in Surface-Associated Marine Phaeobacter.</title>
        <authorList>
            <person name="Freese H.M."/>
            <person name="Sikorski J."/>
            <person name="Bunk B."/>
            <person name="Scheuner C."/>
            <person name="Meier-Kolthoff J.P."/>
            <person name="Sproer C."/>
            <person name="Gram L."/>
            <person name="Overmann J."/>
        </authorList>
    </citation>
    <scope>NUCLEOTIDE SEQUENCE [LARGE SCALE GENOMIC DNA]</scope>
    <source>
        <strain evidence="1 2">P36</strain>
    </source>
</reference>
<name>A0ABN5DJZ5_9RHOB</name>
<protein>
    <recommendedName>
        <fullName evidence="3">AbiEi antitoxin C-terminal domain-containing protein</fullName>
    </recommendedName>
</protein>
<evidence type="ECO:0008006" key="3">
    <source>
        <dbReference type="Google" id="ProtNLM"/>
    </source>
</evidence>
<geneLocation type="plasmid" evidence="1 2">
    <name>pP36_b</name>
</geneLocation>
<keyword evidence="2" id="KW-1185">Reference proteome</keyword>
<reference evidence="1 2" key="1">
    <citation type="journal article" date="2017" name="Front. Microbiol.">
        <title>Phaeobacter piscinae sp. nov., a species of the Roseobacter group and potential aquaculture probiont.</title>
        <authorList>
            <person name="Sonnenschein E.C."/>
            <person name="Phippen C.B.W."/>
            <person name="Nielsen K.F."/>
            <person name="Mateiu R.V."/>
            <person name="Melchiorsen J."/>
            <person name="Gram L."/>
            <person name="Overmann J."/>
            <person name="Freese H.M."/>
        </authorList>
    </citation>
    <scope>NUCLEOTIDE SEQUENCE [LARGE SCALE GENOMIC DNA]</scope>
    <source>
        <strain evidence="1 2">P36</strain>
    </source>
</reference>
<evidence type="ECO:0000313" key="1">
    <source>
        <dbReference type="EMBL" id="ATG37775.1"/>
    </source>
</evidence>
<reference evidence="1 2" key="4">
    <citation type="journal article" date="2018" name="Environ. Microbiol. Rep.">
        <title>Phylogenetic distribution of roseobacticides in the Roseobacter group and their effect on microalgae.</title>
        <authorList>
            <person name="Sonnenschein E.C."/>
            <person name="Phippen C.B."/>
            <person name="Bentzon-Tilia M."/>
            <person name="Rasmussen S.A."/>
            <person name="Nielsen K.F."/>
            <person name="Gram L."/>
        </authorList>
    </citation>
    <scope>NUCLEOTIDE SEQUENCE [LARGE SCALE GENOMIC DNA]</scope>
    <source>
        <strain evidence="1 2">P36</strain>
    </source>
</reference>
<reference evidence="1 2" key="3">
    <citation type="journal article" date="2017" name="Int. J. Syst. Evol. Microbiol.">
        <title>Adaptation of Surface-Associated Bacteria to the Open Ocean: A Genomically Distinct Subpopulation of Phaeobacter gallaeciensis Colonizes Pacific Mesozooplankton.</title>
        <authorList>
            <person name="Freese H.M."/>
            <person name="Methner A."/>
            <person name="Overmann J."/>
        </authorList>
    </citation>
    <scope>NUCLEOTIDE SEQUENCE [LARGE SCALE GENOMIC DNA]</scope>
    <source>
        <strain evidence="1 2">P36</strain>
    </source>
</reference>
<dbReference type="Proteomes" id="UP000218891">
    <property type="component" value="Plasmid pP36_b"/>
</dbReference>
<sequence>MVKKSAPFEDLKRMTYLGEALAELLVQSKRPLVSNYEIFSHLWQLYAQGDVKYLRSEHPSPNSYQRTKSLLKSEGILRKDADYRGLWRVLPLSDVPADEAVCLADPFCYISHLSAMQRYGLTDRRPEALFITQPDHATMRALLNKHRQEKFEQALAVQGRFIERITAPKHPAKVRERPLSILASRHLGHYREVRGGFARIASIGQTFLDMVEFPERCGGMRHVLDVWDEHAETYLEEIIARIDTAPKDIHKIRAGYILSEHLGIRDARVLLWQAYAQRGGSRVLDPERPYSDHFSEDWMLSINV</sequence>
<dbReference type="EMBL" id="CP010645">
    <property type="protein sequence ID" value="ATG37775.1"/>
    <property type="molecule type" value="Genomic_DNA"/>
</dbReference>
<dbReference type="RefSeq" id="WP_158524480.1">
    <property type="nucleotide sequence ID" value="NZ_CP010645.1"/>
</dbReference>